<name>A0ABW5BLD0_9PROT</name>
<gene>
    <name evidence="2" type="ORF">ACFSKO_07790</name>
</gene>
<sequence length="133" mass="14838">MYNGRYGTLPLPTSEPVNKEQYYRFLNYDPDNGSGDVGNFLSYGDPRDIIKVAEETARRLLPKGKGYDDAQDAVRHALGSYLLAKRYGVKGAKEITDGHERMSFPLGYVGLDDDNDQSELQDLITTGLAAMRQ</sequence>
<protein>
    <submittedName>
        <fullName evidence="2">DUF6973 domain-containing protein</fullName>
    </submittedName>
</protein>
<dbReference type="Pfam" id="PF22322">
    <property type="entry name" value="DUF6973"/>
    <property type="match status" value="1"/>
</dbReference>
<proteinExistence type="predicted"/>
<organism evidence="2 3">
    <name type="scientific">Kiloniella antarctica</name>
    <dbReference type="NCBI Taxonomy" id="1550907"/>
    <lineage>
        <taxon>Bacteria</taxon>
        <taxon>Pseudomonadati</taxon>
        <taxon>Pseudomonadota</taxon>
        <taxon>Alphaproteobacteria</taxon>
        <taxon>Rhodospirillales</taxon>
        <taxon>Kiloniellaceae</taxon>
        <taxon>Kiloniella</taxon>
    </lineage>
</organism>
<reference evidence="3" key="1">
    <citation type="journal article" date="2019" name="Int. J. Syst. Evol. Microbiol.">
        <title>The Global Catalogue of Microorganisms (GCM) 10K type strain sequencing project: providing services to taxonomists for standard genome sequencing and annotation.</title>
        <authorList>
            <consortium name="The Broad Institute Genomics Platform"/>
            <consortium name="The Broad Institute Genome Sequencing Center for Infectious Disease"/>
            <person name="Wu L."/>
            <person name="Ma J."/>
        </authorList>
    </citation>
    <scope>NUCLEOTIDE SEQUENCE [LARGE SCALE GENOMIC DNA]</scope>
    <source>
        <strain evidence="3">CGMCC 4.7192</strain>
    </source>
</reference>
<dbReference type="InterPro" id="IPR054246">
    <property type="entry name" value="DUF6973"/>
</dbReference>
<dbReference type="RefSeq" id="WP_380250180.1">
    <property type="nucleotide sequence ID" value="NZ_JBHUII010000004.1"/>
</dbReference>
<evidence type="ECO:0000259" key="1">
    <source>
        <dbReference type="Pfam" id="PF22322"/>
    </source>
</evidence>
<dbReference type="EMBL" id="JBHUII010000004">
    <property type="protein sequence ID" value="MFD2205505.1"/>
    <property type="molecule type" value="Genomic_DNA"/>
</dbReference>
<feature type="domain" description="DUF6973" evidence="1">
    <location>
        <begin position="51"/>
        <end position="102"/>
    </location>
</feature>
<accession>A0ABW5BLD0</accession>
<comment type="caution">
    <text evidence="2">The sequence shown here is derived from an EMBL/GenBank/DDBJ whole genome shotgun (WGS) entry which is preliminary data.</text>
</comment>
<evidence type="ECO:0000313" key="2">
    <source>
        <dbReference type="EMBL" id="MFD2205505.1"/>
    </source>
</evidence>
<dbReference type="Proteomes" id="UP001597294">
    <property type="component" value="Unassembled WGS sequence"/>
</dbReference>
<evidence type="ECO:0000313" key="3">
    <source>
        <dbReference type="Proteomes" id="UP001597294"/>
    </source>
</evidence>
<keyword evidence="3" id="KW-1185">Reference proteome</keyword>